<dbReference type="CDD" id="cd22031">
    <property type="entry name" value="HMG-box_SoxE"/>
    <property type="match status" value="1"/>
</dbReference>
<dbReference type="PANTHER" id="PTHR45803:SF10">
    <property type="entry name" value="HMG BOX DOMAIN-CONTAINING PROTEIN"/>
    <property type="match status" value="1"/>
</dbReference>
<organism evidence="9 10">
    <name type="scientific">Priapulus caudatus</name>
    <name type="common">Priapulid worm</name>
    <dbReference type="NCBI Taxonomy" id="37621"/>
    <lineage>
        <taxon>Eukaryota</taxon>
        <taxon>Metazoa</taxon>
        <taxon>Ecdysozoa</taxon>
        <taxon>Scalidophora</taxon>
        <taxon>Priapulida</taxon>
        <taxon>Priapulimorpha</taxon>
        <taxon>Priapulimorphida</taxon>
        <taxon>Priapulidae</taxon>
        <taxon>Priapulus</taxon>
    </lineage>
</organism>
<dbReference type="Gene3D" id="1.10.30.10">
    <property type="entry name" value="High mobility group box domain"/>
    <property type="match status" value="1"/>
</dbReference>
<feature type="region of interest" description="Disordered" evidence="7">
    <location>
        <begin position="1"/>
        <end position="65"/>
    </location>
</feature>
<evidence type="ECO:0000256" key="7">
    <source>
        <dbReference type="SAM" id="MobiDB-lite"/>
    </source>
</evidence>
<evidence type="ECO:0000256" key="5">
    <source>
        <dbReference type="ARBA" id="ARBA00023242"/>
    </source>
</evidence>
<dbReference type="InterPro" id="IPR009071">
    <property type="entry name" value="HMG_box_dom"/>
</dbReference>
<evidence type="ECO:0000256" key="3">
    <source>
        <dbReference type="ARBA" id="ARBA00023125"/>
    </source>
</evidence>
<dbReference type="InterPro" id="IPR022151">
    <property type="entry name" value="Sox_N"/>
</dbReference>
<evidence type="ECO:0000313" key="9">
    <source>
        <dbReference type="Proteomes" id="UP000695022"/>
    </source>
</evidence>
<dbReference type="PROSITE" id="PS50118">
    <property type="entry name" value="HMG_BOX_2"/>
    <property type="match status" value="1"/>
</dbReference>
<accession>A0ABM1EXX3</accession>
<keyword evidence="3 6" id="KW-0238">DNA-binding</keyword>
<feature type="DNA-binding region" description="HMG box" evidence="6">
    <location>
        <begin position="100"/>
        <end position="168"/>
    </location>
</feature>
<dbReference type="Pfam" id="PF12444">
    <property type="entry name" value="Sox_N"/>
    <property type="match status" value="1"/>
</dbReference>
<name>A0ABM1EXX3_PRICU</name>
<evidence type="ECO:0000256" key="1">
    <source>
        <dbReference type="ARBA" id="ARBA00004123"/>
    </source>
</evidence>
<dbReference type="InterPro" id="IPR036910">
    <property type="entry name" value="HMG_box_dom_sf"/>
</dbReference>
<dbReference type="RefSeq" id="XP_014677044.1">
    <property type="nucleotide sequence ID" value="XM_014821558.1"/>
</dbReference>
<dbReference type="PANTHER" id="PTHR45803">
    <property type="entry name" value="SOX100B"/>
    <property type="match status" value="1"/>
</dbReference>
<keyword evidence="9" id="KW-1185">Reference proteome</keyword>
<keyword evidence="2" id="KW-0805">Transcription regulation</keyword>
<evidence type="ECO:0000313" key="10">
    <source>
        <dbReference type="RefSeq" id="XP_014677044.1"/>
    </source>
</evidence>
<evidence type="ECO:0000256" key="6">
    <source>
        <dbReference type="PROSITE-ProRule" id="PRU00267"/>
    </source>
</evidence>
<gene>
    <name evidence="10" type="primary">LOC106816915</name>
</gene>
<feature type="compositionally biased region" description="Low complexity" evidence="7">
    <location>
        <begin position="20"/>
        <end position="41"/>
    </location>
</feature>
<feature type="region of interest" description="Disordered" evidence="7">
    <location>
        <begin position="162"/>
        <end position="256"/>
    </location>
</feature>
<keyword evidence="5 6" id="KW-0539">Nucleus</keyword>
<dbReference type="InterPro" id="IPR050917">
    <property type="entry name" value="SOX_TF"/>
</dbReference>
<reference evidence="10" key="1">
    <citation type="submission" date="2025-08" db="UniProtKB">
        <authorList>
            <consortium name="RefSeq"/>
        </authorList>
    </citation>
    <scope>IDENTIFICATION</scope>
</reference>
<sequence>MDLTMSDKDEQVKTPSSVLSHTGSDTDLDSDTGTSGTSPSSNPEKKSRSAAAAAAAGLIDDREMPPSIRDAVSNVLKGYDWTLVPMPCRPTGSEKRRPHVKRPMNAFMVWAQAARRKLADQYPHLHNAELSKTLGKLWRLLSDGEKKPFIEEAERLRVVHKKEHPDYKYQPRRRKPLKGAQPNQQEEASQVNHSSNAVLFKALKSSEKETASSGNSGEMAVHKGQGPPTPPTTPNGTKEGALKHTRRGGHQPSLDYNQVDMASLTTDVMSNIEHIDQSEFDQYLPNGQPNPHMLAHYPLNYGSASSGMPPHSSWPASLAKYGLTRSPSDRPSATTVATTTQESVYINSNSYSSAAAPPTSVVGEATSATRFHELQPASSVKLEHLTAVRRVGDVGGFSRDPYEMPQPGLYPAVTQAEYEYIPQGSSFYSTQTQPYSYVVSQRYAPPSSLTAVGSDQWNSSYT</sequence>
<dbReference type="GeneID" id="106816915"/>
<proteinExistence type="predicted"/>
<evidence type="ECO:0000259" key="8">
    <source>
        <dbReference type="PROSITE" id="PS50118"/>
    </source>
</evidence>
<dbReference type="SMART" id="SM00398">
    <property type="entry name" value="HMG"/>
    <property type="match status" value="1"/>
</dbReference>
<evidence type="ECO:0000256" key="4">
    <source>
        <dbReference type="ARBA" id="ARBA00023163"/>
    </source>
</evidence>
<comment type="subcellular location">
    <subcellularLocation>
        <location evidence="1">Nucleus</location>
    </subcellularLocation>
</comment>
<feature type="domain" description="HMG box" evidence="8">
    <location>
        <begin position="100"/>
        <end position="168"/>
    </location>
</feature>
<dbReference type="Pfam" id="PF00505">
    <property type="entry name" value="HMG_box"/>
    <property type="match status" value="1"/>
</dbReference>
<keyword evidence="4" id="KW-0804">Transcription</keyword>
<feature type="compositionally biased region" description="Basic and acidic residues" evidence="7">
    <location>
        <begin position="1"/>
        <end position="12"/>
    </location>
</feature>
<dbReference type="SUPFAM" id="SSF47095">
    <property type="entry name" value="HMG-box"/>
    <property type="match status" value="1"/>
</dbReference>
<dbReference type="Proteomes" id="UP000695022">
    <property type="component" value="Unplaced"/>
</dbReference>
<protein>
    <submittedName>
        <fullName evidence="10">Transcription factor SOX-9-like</fullName>
    </submittedName>
</protein>
<feature type="compositionally biased region" description="Polar residues" evidence="7">
    <location>
        <begin position="181"/>
        <end position="197"/>
    </location>
</feature>
<evidence type="ECO:0000256" key="2">
    <source>
        <dbReference type="ARBA" id="ARBA00023015"/>
    </source>
</evidence>